<dbReference type="eggNOG" id="COG2334">
    <property type="taxonomic scope" value="Bacteria"/>
</dbReference>
<reference evidence="2 3" key="1">
    <citation type="submission" date="2013-08" db="EMBL/GenBank/DDBJ databases">
        <title>Genome of Pontibacillus chungwhensis.</title>
        <authorList>
            <person name="Wang Q."/>
            <person name="Wang G."/>
        </authorList>
    </citation>
    <scope>NUCLEOTIDE SEQUENCE [LARGE SCALE GENOMIC DNA]</scope>
    <source>
        <strain evidence="2 3">BH030062</strain>
    </source>
</reference>
<dbReference type="STRING" id="1385513.N780_02740"/>
<dbReference type="AlphaFoldDB" id="A0A0A2VBB3"/>
<gene>
    <name evidence="2" type="ORF">N780_02740</name>
</gene>
<feature type="domain" description="Aminoglycoside phosphotransferase" evidence="1">
    <location>
        <begin position="23"/>
        <end position="242"/>
    </location>
</feature>
<dbReference type="EMBL" id="AVBG01000009">
    <property type="protein sequence ID" value="KGP90960.1"/>
    <property type="molecule type" value="Genomic_DNA"/>
</dbReference>
<accession>A0A0A2VBB3</accession>
<protein>
    <recommendedName>
        <fullName evidence="1">Aminoglycoside phosphotransferase domain-containing protein</fullName>
    </recommendedName>
</protein>
<comment type="caution">
    <text evidence="2">The sequence shown here is derived from an EMBL/GenBank/DDBJ whole genome shotgun (WGS) entry which is preliminary data.</text>
</comment>
<evidence type="ECO:0000313" key="2">
    <source>
        <dbReference type="EMBL" id="KGP90960.1"/>
    </source>
</evidence>
<dbReference type="OrthoDB" id="2379727at2"/>
<keyword evidence="3" id="KW-1185">Reference proteome</keyword>
<evidence type="ECO:0000313" key="3">
    <source>
        <dbReference type="Proteomes" id="UP000030153"/>
    </source>
</evidence>
<dbReference type="Gene3D" id="3.30.200.20">
    <property type="entry name" value="Phosphorylase Kinase, domain 1"/>
    <property type="match status" value="1"/>
</dbReference>
<dbReference type="PANTHER" id="PTHR39179:SF3">
    <property type="entry name" value="COTS-RELATED PROTEIN"/>
    <property type="match status" value="1"/>
</dbReference>
<evidence type="ECO:0000259" key="1">
    <source>
        <dbReference type="Pfam" id="PF01636"/>
    </source>
</evidence>
<proteinExistence type="predicted"/>
<dbReference type="InterPro" id="IPR047175">
    <property type="entry name" value="CotS-like"/>
</dbReference>
<dbReference type="PANTHER" id="PTHR39179">
    <property type="entry name" value="SPORE COAT PROTEIN I"/>
    <property type="match status" value="1"/>
</dbReference>
<sequence length="339" mass="40712">MEQEVVDVLASYQLSAYEVEVQSDKVYKAYTPVGPVAVKRSSLNRQTVQDWIEVYRKIENYRFQHVAPLYMTSERELFVERQGAIYYVMPWIETPNRDTPPYPFEQLYRTIGKMHKRSLHTEVVKREDYEELMTNRKTQLQNYRDVLSEWVTTFEQRHYMAPVELQFCTHYRDLDKVCEIGMDWCDRFLDDLEEDKQIRTALIHGNVKPTHFLYDDSTPYLLNWERSKTYYPVYDITTYFYHVLRYHDAPVNQLISTFSYYEEELPLLNSERCLLALFLLNPEPYIHQVETYVNGAQANGQPFLVQKLERSYYVLRHAMDVQEQIEQARVYQEQQAENS</sequence>
<dbReference type="InterPro" id="IPR002575">
    <property type="entry name" value="Aminoglycoside_PTrfase"/>
</dbReference>
<dbReference type="Gene3D" id="3.90.1200.10">
    <property type="match status" value="1"/>
</dbReference>
<organism evidence="2 3">
    <name type="scientific">Pontibacillus chungwhensis BH030062</name>
    <dbReference type="NCBI Taxonomy" id="1385513"/>
    <lineage>
        <taxon>Bacteria</taxon>
        <taxon>Bacillati</taxon>
        <taxon>Bacillota</taxon>
        <taxon>Bacilli</taxon>
        <taxon>Bacillales</taxon>
        <taxon>Bacillaceae</taxon>
        <taxon>Pontibacillus</taxon>
    </lineage>
</organism>
<name>A0A0A2VBB3_9BACI</name>
<dbReference type="InterPro" id="IPR011009">
    <property type="entry name" value="Kinase-like_dom_sf"/>
</dbReference>
<dbReference type="SUPFAM" id="SSF56112">
    <property type="entry name" value="Protein kinase-like (PK-like)"/>
    <property type="match status" value="1"/>
</dbReference>
<dbReference type="RefSeq" id="WP_036784635.1">
    <property type="nucleotide sequence ID" value="NZ_AVBG01000009.1"/>
</dbReference>
<dbReference type="Pfam" id="PF01636">
    <property type="entry name" value="APH"/>
    <property type="match status" value="1"/>
</dbReference>
<dbReference type="Proteomes" id="UP000030153">
    <property type="component" value="Unassembled WGS sequence"/>
</dbReference>
<dbReference type="GO" id="GO:0042601">
    <property type="term" value="C:endospore-forming forespore"/>
    <property type="evidence" value="ECO:0007669"/>
    <property type="project" value="TreeGrafter"/>
</dbReference>